<feature type="domain" description="CNNM transmembrane" evidence="3">
    <location>
        <begin position="1"/>
        <end position="202"/>
    </location>
</feature>
<evidence type="ECO:0000256" key="1">
    <source>
        <dbReference type="PROSITE-ProRule" id="PRU01193"/>
    </source>
</evidence>
<dbReference type="STRING" id="699218.HMPREF0889_1389"/>
<protein>
    <recommendedName>
        <fullName evidence="3">CNNM transmembrane domain-containing protein</fullName>
    </recommendedName>
</protein>
<name>D3LTT9_9FIRM</name>
<evidence type="ECO:0000256" key="2">
    <source>
        <dbReference type="SAM" id="Phobius"/>
    </source>
</evidence>
<reference evidence="5 7" key="3">
    <citation type="submission" date="2011-04" db="EMBL/GenBank/DDBJ databases">
        <authorList>
            <person name="Harkins D.M."/>
            <person name="Madupu R."/>
            <person name="Durkin A.S."/>
            <person name="Torralba M."/>
            <person name="Methe B."/>
            <person name="Sutton G.G."/>
            <person name="Nelson K.E."/>
        </authorList>
    </citation>
    <scope>NUCLEOTIDE SEQUENCE [LARGE SCALE GENOMIC DNA]</scope>
    <source>
        <strain evidence="5 7">UPII 199-6</strain>
    </source>
</reference>
<dbReference type="PANTHER" id="PTHR43099:SF5">
    <property type="entry name" value="HLYC_CORC FAMILY TRANSPORTER"/>
    <property type="match status" value="1"/>
</dbReference>
<dbReference type="EMBL" id="ADGP01000013">
    <property type="protein sequence ID" value="EFD94405.1"/>
    <property type="molecule type" value="Genomic_DNA"/>
</dbReference>
<reference evidence="6" key="1">
    <citation type="submission" date="2009-12" db="EMBL/GenBank/DDBJ databases">
        <title>Sequence of Clostridiales genomosp. BVAB3 str. UPII9-5.</title>
        <authorList>
            <person name="Madupu R."/>
            <person name="Durkin A.S."/>
            <person name="Torralba M."/>
            <person name="Methe B."/>
            <person name="Sutton G.G."/>
            <person name="Strausberg R.L."/>
            <person name="Nelson K.E."/>
        </authorList>
    </citation>
    <scope>NUCLEOTIDE SEQUENCE [LARGE SCALE GENOMIC DNA]</scope>
    <source>
        <strain evidence="6">28L</strain>
    </source>
</reference>
<dbReference type="Proteomes" id="UP000004018">
    <property type="component" value="Unassembled WGS sequence"/>
</dbReference>
<dbReference type="InterPro" id="IPR051676">
    <property type="entry name" value="UPF0053_domain"/>
</dbReference>
<feature type="transmembrane region" description="Helical" evidence="2">
    <location>
        <begin position="61"/>
        <end position="81"/>
    </location>
</feature>
<keyword evidence="1 2" id="KW-1133">Transmembrane helix</keyword>
<sequence length="282" mass="31175">MEYSLGKQLCIIVLLIFANGIFSLLEMAVVSCRKARLETMAEDGGKAASIVLKLQENPNKMFSTVQFGITVVALLTGVYGGTELASPLAARISHFSIAAPYAHTIALTVIVAVITYLSIIFGEIVPKRIAIDNPESVSCILARPMLYFSLLCTPIVWILAASTNAVTKILGISQHISAPVTEEEIKLLLEQGAKLGAFEKEEPELVDRVFRLADMDVSDIMTNRMQIDWLDIENEEYDIMKEMLSFNHNNLPVGKGSLDDFCGMISVQQVFKCYYEAVKEKK</sequence>
<organism evidence="4 6">
    <name type="scientific">Megasphaera lornae</name>
    <dbReference type="NCBI Taxonomy" id="1000568"/>
    <lineage>
        <taxon>Bacteria</taxon>
        <taxon>Bacillati</taxon>
        <taxon>Bacillota</taxon>
        <taxon>Negativicutes</taxon>
        <taxon>Veillonellales</taxon>
        <taxon>Veillonellaceae</taxon>
        <taxon>Megasphaera</taxon>
    </lineage>
</organism>
<dbReference type="PROSITE" id="PS51846">
    <property type="entry name" value="CNNM"/>
    <property type="match status" value="1"/>
</dbReference>
<evidence type="ECO:0000313" key="5">
    <source>
        <dbReference type="EMBL" id="EGL39541.1"/>
    </source>
</evidence>
<keyword evidence="7" id="KW-1185">Reference proteome</keyword>
<gene>
    <name evidence="4" type="ORF">HMPREF0889_1389</name>
    <name evidence="5" type="ORF">HMPREF1039_1395</name>
</gene>
<dbReference type="InterPro" id="IPR002550">
    <property type="entry name" value="CNNM"/>
</dbReference>
<dbReference type="eggNOG" id="COG1253">
    <property type="taxonomic scope" value="Bacteria"/>
</dbReference>
<dbReference type="PANTHER" id="PTHR43099">
    <property type="entry name" value="UPF0053 PROTEIN YRKA"/>
    <property type="match status" value="1"/>
</dbReference>
<evidence type="ECO:0000313" key="7">
    <source>
        <dbReference type="Proteomes" id="UP000004018"/>
    </source>
</evidence>
<comment type="caution">
    <text evidence="4">The sequence shown here is derived from an EMBL/GenBank/DDBJ whole genome shotgun (WGS) entry which is preliminary data.</text>
</comment>
<dbReference type="Gene3D" id="3.10.580.10">
    <property type="entry name" value="CBS-domain"/>
    <property type="match status" value="1"/>
</dbReference>
<dbReference type="OrthoDB" id="9798188at2"/>
<evidence type="ECO:0000313" key="4">
    <source>
        <dbReference type="EMBL" id="EFD94405.1"/>
    </source>
</evidence>
<dbReference type="Pfam" id="PF01595">
    <property type="entry name" value="CNNM"/>
    <property type="match status" value="1"/>
</dbReference>
<dbReference type="AlphaFoldDB" id="D3LTT9"/>
<feature type="transmembrane region" description="Helical" evidence="2">
    <location>
        <begin position="101"/>
        <end position="125"/>
    </location>
</feature>
<dbReference type="Proteomes" id="UP000003242">
    <property type="component" value="Unassembled WGS sequence"/>
</dbReference>
<dbReference type="EMBL" id="AFIJ01000036">
    <property type="protein sequence ID" value="EGL39541.1"/>
    <property type="molecule type" value="Genomic_DNA"/>
</dbReference>
<proteinExistence type="predicted"/>
<evidence type="ECO:0000259" key="3">
    <source>
        <dbReference type="PROSITE" id="PS51846"/>
    </source>
</evidence>
<feature type="transmembrane region" description="Helical" evidence="2">
    <location>
        <begin position="146"/>
        <end position="166"/>
    </location>
</feature>
<feature type="transmembrane region" description="Helical" evidence="2">
    <location>
        <begin position="6"/>
        <end position="30"/>
    </location>
</feature>
<keyword evidence="1 2" id="KW-0472">Membrane</keyword>
<dbReference type="InterPro" id="IPR046342">
    <property type="entry name" value="CBS_dom_sf"/>
</dbReference>
<keyword evidence="1 2" id="KW-0812">Transmembrane</keyword>
<evidence type="ECO:0000313" key="6">
    <source>
        <dbReference type="Proteomes" id="UP000003242"/>
    </source>
</evidence>
<reference evidence="4" key="2">
    <citation type="submission" date="2009-12" db="EMBL/GenBank/DDBJ databases">
        <authorList>
            <person name="Madupu R."/>
            <person name="Durkin A.S."/>
            <person name="Torralba M."/>
            <person name="Methe B."/>
            <person name="Sutton G.G."/>
            <person name="Strausberg R.L."/>
            <person name="Nelson K.E."/>
        </authorList>
    </citation>
    <scope>NUCLEOTIDE SEQUENCE</scope>
    <source>
        <strain evidence="4">28L</strain>
    </source>
</reference>
<dbReference type="GO" id="GO:0016020">
    <property type="term" value="C:membrane"/>
    <property type="evidence" value="ECO:0007669"/>
    <property type="project" value="UniProtKB-UniRule"/>
</dbReference>
<accession>D3LTT9</accession>
<dbReference type="SUPFAM" id="SSF54631">
    <property type="entry name" value="CBS-domain pair"/>
    <property type="match status" value="1"/>
</dbReference>